<evidence type="ECO:0000313" key="1">
    <source>
        <dbReference type="EMBL" id="KAJ8335146.1"/>
    </source>
</evidence>
<accession>A0A9Q1ID13</accession>
<dbReference type="Proteomes" id="UP001152622">
    <property type="component" value="Chromosome 21"/>
</dbReference>
<dbReference type="AlphaFoldDB" id="A0A9Q1ID13"/>
<feature type="non-terminal residue" evidence="1">
    <location>
        <position position="1"/>
    </location>
</feature>
<organism evidence="1 2">
    <name type="scientific">Synaphobranchus kaupii</name>
    <name type="common">Kaup's arrowtooth eel</name>
    <dbReference type="NCBI Taxonomy" id="118154"/>
    <lineage>
        <taxon>Eukaryota</taxon>
        <taxon>Metazoa</taxon>
        <taxon>Chordata</taxon>
        <taxon>Craniata</taxon>
        <taxon>Vertebrata</taxon>
        <taxon>Euteleostomi</taxon>
        <taxon>Actinopterygii</taxon>
        <taxon>Neopterygii</taxon>
        <taxon>Teleostei</taxon>
        <taxon>Anguilliformes</taxon>
        <taxon>Synaphobranchidae</taxon>
        <taxon>Synaphobranchus</taxon>
    </lineage>
</organism>
<reference evidence="1" key="1">
    <citation type="journal article" date="2023" name="Science">
        <title>Genome structures resolve the early diversification of teleost fishes.</title>
        <authorList>
            <person name="Parey E."/>
            <person name="Louis A."/>
            <person name="Montfort J."/>
            <person name="Bouchez O."/>
            <person name="Roques C."/>
            <person name="Iampietro C."/>
            <person name="Lluch J."/>
            <person name="Castinel A."/>
            <person name="Donnadieu C."/>
            <person name="Desvignes T."/>
            <person name="Floi Bucao C."/>
            <person name="Jouanno E."/>
            <person name="Wen M."/>
            <person name="Mejri S."/>
            <person name="Dirks R."/>
            <person name="Jansen H."/>
            <person name="Henkel C."/>
            <person name="Chen W.J."/>
            <person name="Zahm M."/>
            <person name="Cabau C."/>
            <person name="Klopp C."/>
            <person name="Thompson A.W."/>
            <person name="Robinson-Rechavi M."/>
            <person name="Braasch I."/>
            <person name="Lecointre G."/>
            <person name="Bobe J."/>
            <person name="Postlethwait J.H."/>
            <person name="Berthelot C."/>
            <person name="Roest Crollius H."/>
            <person name="Guiguen Y."/>
        </authorList>
    </citation>
    <scope>NUCLEOTIDE SEQUENCE</scope>
    <source>
        <strain evidence="1">WJC10195</strain>
    </source>
</reference>
<comment type="caution">
    <text evidence="1">The sequence shown here is derived from an EMBL/GenBank/DDBJ whole genome shotgun (WGS) entry which is preliminary data.</text>
</comment>
<name>A0A9Q1ID13_SYNKA</name>
<keyword evidence="2" id="KW-1185">Reference proteome</keyword>
<proteinExistence type="predicted"/>
<sequence length="57" mass="6663">MYVSKMHAFDDDRHSAVVKCDLENNKNKFLGLPSQQETHNYVRSLLTPDRVVRFTIP</sequence>
<protein>
    <submittedName>
        <fullName evidence="1">Uncharacterized protein</fullName>
    </submittedName>
</protein>
<evidence type="ECO:0000313" key="2">
    <source>
        <dbReference type="Proteomes" id="UP001152622"/>
    </source>
</evidence>
<gene>
    <name evidence="1" type="ORF">SKAU_G00407850</name>
</gene>
<dbReference type="EMBL" id="JAINUF010000021">
    <property type="protein sequence ID" value="KAJ8335146.1"/>
    <property type="molecule type" value="Genomic_DNA"/>
</dbReference>